<dbReference type="Gene3D" id="2.60.40.1090">
    <property type="entry name" value="Fimbrial-type adhesion domain"/>
    <property type="match status" value="1"/>
</dbReference>
<reference evidence="3" key="1">
    <citation type="journal article" date="2019" name="Int. J. Syst. Evol. Microbiol.">
        <title>The Global Catalogue of Microorganisms (GCM) 10K type strain sequencing project: providing services to taxonomists for standard genome sequencing and annotation.</title>
        <authorList>
            <consortium name="The Broad Institute Genomics Platform"/>
            <consortium name="The Broad Institute Genome Sequencing Center for Infectious Disease"/>
            <person name="Wu L."/>
            <person name="Ma J."/>
        </authorList>
    </citation>
    <scope>NUCLEOTIDE SEQUENCE [LARGE SCALE GENOMIC DNA]</scope>
    <source>
        <strain evidence="3">CGMCC 1.18518</strain>
    </source>
</reference>
<keyword evidence="3" id="KW-1185">Reference proteome</keyword>
<organism evidence="2 3">
    <name type="scientific">Tatumella terrea</name>
    <dbReference type="NCBI Taxonomy" id="419007"/>
    <lineage>
        <taxon>Bacteria</taxon>
        <taxon>Pseudomonadati</taxon>
        <taxon>Pseudomonadota</taxon>
        <taxon>Gammaproteobacteria</taxon>
        <taxon>Enterobacterales</taxon>
        <taxon>Erwiniaceae</taxon>
        <taxon>Tatumella</taxon>
    </lineage>
</organism>
<dbReference type="SUPFAM" id="SSF49401">
    <property type="entry name" value="Bacterial adhesins"/>
    <property type="match status" value="1"/>
</dbReference>
<comment type="caution">
    <text evidence="2">The sequence shown here is derived from an EMBL/GenBank/DDBJ whole genome shotgun (WGS) entry which is preliminary data.</text>
</comment>
<dbReference type="InterPro" id="IPR036937">
    <property type="entry name" value="Adhesion_dom_fimbrial_sf"/>
</dbReference>
<evidence type="ECO:0000313" key="3">
    <source>
        <dbReference type="Proteomes" id="UP001596230"/>
    </source>
</evidence>
<feature type="chain" id="PRO_5045063559" evidence="1">
    <location>
        <begin position="22"/>
        <end position="166"/>
    </location>
</feature>
<name>A0ABW1VTD8_9GAMM</name>
<dbReference type="InterPro" id="IPR050263">
    <property type="entry name" value="Bact_Fimbrial_Adh_Pro"/>
</dbReference>
<evidence type="ECO:0000313" key="2">
    <source>
        <dbReference type="EMBL" id="MFC6376541.1"/>
    </source>
</evidence>
<proteinExistence type="predicted"/>
<evidence type="ECO:0000256" key="1">
    <source>
        <dbReference type="SAM" id="SignalP"/>
    </source>
</evidence>
<keyword evidence="1" id="KW-0732">Signal</keyword>
<dbReference type="PANTHER" id="PTHR33420:SF27">
    <property type="entry name" value="PROTEIN FIMG"/>
    <property type="match status" value="1"/>
</dbReference>
<protein>
    <submittedName>
        <fullName evidence="2">Fimbrial protein</fullName>
    </submittedName>
</protein>
<sequence>MKTIYSGIICAVFFMAAVVQAADVTITINGQVVAQPCTIATTTADVDLGNLSTVNLESAGAVSDWKSVTLDLTNCPVGTSSVKATFSGTSDSTGTYFLNQGTAGKIAVQLADSSGNNITNGGALTSDVNDSTLATSFNLQVRAITPSGSATQGSIQSVIDVTYTWQ</sequence>
<dbReference type="PANTHER" id="PTHR33420">
    <property type="entry name" value="FIMBRIAL SUBUNIT ELFA-RELATED"/>
    <property type="match status" value="1"/>
</dbReference>
<dbReference type="Proteomes" id="UP001596230">
    <property type="component" value="Unassembled WGS sequence"/>
</dbReference>
<gene>
    <name evidence="2" type="ORF">ACFP9W_00180</name>
</gene>
<dbReference type="EMBL" id="JBHSUB010000001">
    <property type="protein sequence ID" value="MFC6376541.1"/>
    <property type="molecule type" value="Genomic_DNA"/>
</dbReference>
<feature type="signal peptide" evidence="1">
    <location>
        <begin position="1"/>
        <end position="21"/>
    </location>
</feature>
<dbReference type="RefSeq" id="WP_385944161.1">
    <property type="nucleotide sequence ID" value="NZ_JBHSUB010000001.1"/>
</dbReference>
<accession>A0ABW1VTD8</accession>
<dbReference type="InterPro" id="IPR008966">
    <property type="entry name" value="Adhesion_dom_sf"/>
</dbReference>